<keyword evidence="1" id="KW-0560">Oxidoreductase</keyword>
<dbReference type="SUPFAM" id="SSF51735">
    <property type="entry name" value="NAD(P)-binding Rossmann-fold domains"/>
    <property type="match status" value="1"/>
</dbReference>
<dbReference type="SMART" id="SM00830">
    <property type="entry name" value="CM_2"/>
    <property type="match status" value="1"/>
</dbReference>
<dbReference type="AlphaFoldDB" id="A0A381PTB3"/>
<dbReference type="PROSITE" id="PS51168">
    <property type="entry name" value="CHORISMATE_MUT_2"/>
    <property type="match status" value="1"/>
</dbReference>
<sequence>MSLKELRKRLSNLDKKLLNTIAERQRILSQIGLEKRNNSLPPRDYEREKIVLDMAREYAKSKGINPNLAEDIFTLLIHSSLTHQEQERVAAEGKGDGQKALVIGGEGKMGKWFVNFFRSQGFITYIADPRSKTADSNFYTFEEAGTDYDVIVVATPIAESKKILTELASKKPAGLVFDIGSLKTPLRRGLKALLDVGCNVTSIHPMFGPDTELLSGKHIIFIDVGNKKAIRQAKELFAATMAEKLDMNIDDHDRLIAYVLGLSHALNIAFFTALAESGEAAPKLAKLSSTTFDAQLLVSSTVANDSPYLYFEIQNLNEYGLDPLNALRHSVERIQKIVDQGNETEFVKLMKRGREYLSNR</sequence>
<evidence type="ECO:0000259" key="3">
    <source>
        <dbReference type="PROSITE" id="PS51176"/>
    </source>
</evidence>
<gene>
    <name evidence="4" type="ORF">METZ01_LOCUS23004</name>
</gene>
<evidence type="ECO:0008006" key="5">
    <source>
        <dbReference type="Google" id="ProtNLM"/>
    </source>
</evidence>
<evidence type="ECO:0000259" key="2">
    <source>
        <dbReference type="PROSITE" id="PS51168"/>
    </source>
</evidence>
<dbReference type="GO" id="GO:0070403">
    <property type="term" value="F:NAD+ binding"/>
    <property type="evidence" value="ECO:0007669"/>
    <property type="project" value="InterPro"/>
</dbReference>
<dbReference type="GO" id="GO:0008977">
    <property type="term" value="F:prephenate dehydrogenase (NAD+) activity"/>
    <property type="evidence" value="ECO:0007669"/>
    <property type="project" value="InterPro"/>
</dbReference>
<dbReference type="SUPFAM" id="SSF48600">
    <property type="entry name" value="Chorismate mutase II"/>
    <property type="match status" value="1"/>
</dbReference>
<dbReference type="InterPro" id="IPR008927">
    <property type="entry name" value="6-PGluconate_DH-like_C_sf"/>
</dbReference>
<dbReference type="GO" id="GO:0004106">
    <property type="term" value="F:chorismate mutase activity"/>
    <property type="evidence" value="ECO:0007669"/>
    <property type="project" value="InterPro"/>
</dbReference>
<dbReference type="PROSITE" id="PS51176">
    <property type="entry name" value="PDH_ADH"/>
    <property type="match status" value="1"/>
</dbReference>
<dbReference type="InterPro" id="IPR050812">
    <property type="entry name" value="Preph/Arog_dehydrog"/>
</dbReference>
<dbReference type="GO" id="GO:0004665">
    <property type="term" value="F:prephenate dehydrogenase (NADP+) activity"/>
    <property type="evidence" value="ECO:0007669"/>
    <property type="project" value="InterPro"/>
</dbReference>
<dbReference type="Gene3D" id="1.20.59.10">
    <property type="entry name" value="Chorismate mutase"/>
    <property type="match status" value="1"/>
</dbReference>
<dbReference type="InterPro" id="IPR036263">
    <property type="entry name" value="Chorismate_II_sf"/>
</dbReference>
<dbReference type="Pfam" id="PF01817">
    <property type="entry name" value="CM_2"/>
    <property type="match status" value="1"/>
</dbReference>
<dbReference type="GO" id="GO:0046417">
    <property type="term" value="P:chorismate metabolic process"/>
    <property type="evidence" value="ECO:0007669"/>
    <property type="project" value="InterPro"/>
</dbReference>
<dbReference type="InterPro" id="IPR046826">
    <property type="entry name" value="PDH_N"/>
</dbReference>
<dbReference type="PANTHER" id="PTHR21363">
    <property type="entry name" value="PREPHENATE DEHYDROGENASE"/>
    <property type="match status" value="1"/>
</dbReference>
<feature type="domain" description="Chorismate mutase" evidence="2">
    <location>
        <begin position="1"/>
        <end position="88"/>
    </location>
</feature>
<feature type="domain" description="Prephenate/arogenate dehydrogenase" evidence="3">
    <location>
        <begin position="98"/>
        <end position="360"/>
    </location>
</feature>
<dbReference type="Gene3D" id="1.10.3660.10">
    <property type="entry name" value="6-phosphogluconate dehydrogenase C-terminal like domain"/>
    <property type="match status" value="1"/>
</dbReference>
<accession>A0A381PTB3</accession>
<dbReference type="SUPFAM" id="SSF48179">
    <property type="entry name" value="6-phosphogluconate dehydrogenase C-terminal domain-like"/>
    <property type="match status" value="1"/>
</dbReference>
<protein>
    <recommendedName>
        <fullName evidence="5">Chorismate mutase</fullName>
    </recommendedName>
</protein>
<evidence type="ECO:0000256" key="1">
    <source>
        <dbReference type="ARBA" id="ARBA00023002"/>
    </source>
</evidence>
<dbReference type="InterPro" id="IPR002701">
    <property type="entry name" value="CM_II_prokaryot"/>
</dbReference>
<dbReference type="InterPro" id="IPR046825">
    <property type="entry name" value="PDH_C"/>
</dbReference>
<dbReference type="InterPro" id="IPR036979">
    <property type="entry name" value="CM_dom_sf"/>
</dbReference>
<dbReference type="PANTHER" id="PTHR21363:SF0">
    <property type="entry name" value="PREPHENATE DEHYDROGENASE [NADP(+)]"/>
    <property type="match status" value="1"/>
</dbReference>
<dbReference type="Pfam" id="PF20463">
    <property type="entry name" value="PDH_C"/>
    <property type="match status" value="1"/>
</dbReference>
<dbReference type="EMBL" id="UINC01001083">
    <property type="protein sequence ID" value="SUZ70150.1"/>
    <property type="molecule type" value="Genomic_DNA"/>
</dbReference>
<dbReference type="Pfam" id="PF02153">
    <property type="entry name" value="PDH_N"/>
    <property type="match status" value="1"/>
</dbReference>
<proteinExistence type="predicted"/>
<reference evidence="4" key="1">
    <citation type="submission" date="2018-05" db="EMBL/GenBank/DDBJ databases">
        <authorList>
            <person name="Lanie J.A."/>
            <person name="Ng W.-L."/>
            <person name="Kazmierczak K.M."/>
            <person name="Andrzejewski T.M."/>
            <person name="Davidsen T.M."/>
            <person name="Wayne K.J."/>
            <person name="Tettelin H."/>
            <person name="Glass J.I."/>
            <person name="Rusch D."/>
            <person name="Podicherti R."/>
            <person name="Tsui H.-C.T."/>
            <person name="Winkler M.E."/>
        </authorList>
    </citation>
    <scope>NUCLEOTIDE SEQUENCE</scope>
</reference>
<dbReference type="Gene3D" id="3.40.50.720">
    <property type="entry name" value="NAD(P)-binding Rossmann-like Domain"/>
    <property type="match status" value="1"/>
</dbReference>
<dbReference type="GO" id="GO:0006571">
    <property type="term" value="P:tyrosine biosynthetic process"/>
    <property type="evidence" value="ECO:0007669"/>
    <property type="project" value="InterPro"/>
</dbReference>
<name>A0A381PTB3_9ZZZZ</name>
<dbReference type="InterPro" id="IPR003099">
    <property type="entry name" value="Prephen_DH"/>
</dbReference>
<evidence type="ECO:0000313" key="4">
    <source>
        <dbReference type="EMBL" id="SUZ70150.1"/>
    </source>
</evidence>
<organism evidence="4">
    <name type="scientific">marine metagenome</name>
    <dbReference type="NCBI Taxonomy" id="408172"/>
    <lineage>
        <taxon>unclassified sequences</taxon>
        <taxon>metagenomes</taxon>
        <taxon>ecological metagenomes</taxon>
    </lineage>
</organism>
<dbReference type="InterPro" id="IPR036291">
    <property type="entry name" value="NAD(P)-bd_dom_sf"/>
</dbReference>